<evidence type="ECO:0000256" key="1">
    <source>
        <dbReference type="SAM" id="Phobius"/>
    </source>
</evidence>
<keyword evidence="1" id="KW-0812">Transmembrane</keyword>
<protein>
    <submittedName>
        <fullName evidence="2">Uncharacterized protein</fullName>
    </submittedName>
</protein>
<keyword evidence="1" id="KW-1133">Transmembrane helix</keyword>
<comment type="caution">
    <text evidence="2">The sequence shown here is derived from an EMBL/GenBank/DDBJ whole genome shotgun (WGS) entry which is preliminary data.</text>
</comment>
<keyword evidence="3" id="KW-1185">Reference proteome</keyword>
<sequence length="102" mass="12070">MFRCADRNQKHKWNLVDLIYCYFYNNGICLYATRPVILHLVFFWILIFGIVGSFADHGSLYVGIFWHTSPVKSLMLNVEDSELSLLHVLLCCDCLKRYKKYK</sequence>
<organism evidence="2 3">
    <name type="scientific">Hymenochirus boettgeri</name>
    <name type="common">Congo dwarf clawed frog</name>
    <dbReference type="NCBI Taxonomy" id="247094"/>
    <lineage>
        <taxon>Eukaryota</taxon>
        <taxon>Metazoa</taxon>
        <taxon>Chordata</taxon>
        <taxon>Craniata</taxon>
        <taxon>Vertebrata</taxon>
        <taxon>Euteleostomi</taxon>
        <taxon>Amphibia</taxon>
        <taxon>Batrachia</taxon>
        <taxon>Anura</taxon>
        <taxon>Pipoidea</taxon>
        <taxon>Pipidae</taxon>
        <taxon>Pipinae</taxon>
        <taxon>Hymenochirus</taxon>
    </lineage>
</organism>
<evidence type="ECO:0000313" key="2">
    <source>
        <dbReference type="EMBL" id="KAG8445208.1"/>
    </source>
</evidence>
<reference evidence="2" key="1">
    <citation type="thesis" date="2020" institute="ProQuest LLC" country="789 East Eisenhower Parkway, Ann Arbor, MI, USA">
        <title>Comparative Genomics and Chromosome Evolution.</title>
        <authorList>
            <person name="Mudd A.B."/>
        </authorList>
    </citation>
    <scope>NUCLEOTIDE SEQUENCE</scope>
    <source>
        <strain evidence="2">Female2</strain>
        <tissue evidence="2">Blood</tissue>
    </source>
</reference>
<dbReference type="AlphaFoldDB" id="A0A8T2JN64"/>
<name>A0A8T2JN64_9PIPI</name>
<evidence type="ECO:0000313" key="3">
    <source>
        <dbReference type="Proteomes" id="UP000812440"/>
    </source>
</evidence>
<dbReference type="EMBL" id="JAACNH010000004">
    <property type="protein sequence ID" value="KAG8445208.1"/>
    <property type="molecule type" value="Genomic_DNA"/>
</dbReference>
<keyword evidence="1" id="KW-0472">Membrane</keyword>
<accession>A0A8T2JN64</accession>
<gene>
    <name evidence="2" type="ORF">GDO86_010111</name>
</gene>
<feature type="transmembrane region" description="Helical" evidence="1">
    <location>
        <begin position="36"/>
        <end position="55"/>
    </location>
</feature>
<dbReference type="Proteomes" id="UP000812440">
    <property type="component" value="Chromosome 5"/>
</dbReference>
<proteinExistence type="predicted"/>